<feature type="active site" description="Charge relay system" evidence="10">
    <location>
        <position position="117"/>
    </location>
</feature>
<dbReference type="Pfam" id="PF00082">
    <property type="entry name" value="Peptidase_S8"/>
    <property type="match status" value="1"/>
</dbReference>
<comment type="caution">
    <text evidence="14">The sequence shown here is derived from an EMBL/GenBank/DDBJ whole genome shotgun (WGS) entry which is preliminary data.</text>
</comment>
<evidence type="ECO:0000256" key="8">
    <source>
        <dbReference type="ARBA" id="ARBA00022989"/>
    </source>
</evidence>
<reference evidence="14 15" key="1">
    <citation type="journal article" date="2019" name="Int. J. Syst. Evol. Microbiol.">
        <title>The Global Catalogue of Microorganisms (GCM) 10K type strain sequencing project: providing services to taxonomists for standard genome sequencing and annotation.</title>
        <authorList>
            <consortium name="The Broad Institute Genomics Platform"/>
            <consortium name="The Broad Institute Genome Sequencing Center for Infectious Disease"/>
            <person name="Wu L."/>
            <person name="Ma J."/>
        </authorList>
    </citation>
    <scope>NUCLEOTIDE SEQUENCE [LARGE SCALE GENOMIC DNA]</scope>
    <source>
        <strain evidence="14 15">JCM 3146</strain>
    </source>
</reference>
<evidence type="ECO:0000256" key="3">
    <source>
        <dbReference type="ARBA" id="ARBA00022475"/>
    </source>
</evidence>
<evidence type="ECO:0000256" key="12">
    <source>
        <dbReference type="SAM" id="SignalP"/>
    </source>
</evidence>
<dbReference type="InterPro" id="IPR015500">
    <property type="entry name" value="Peptidase_S8_subtilisin-rel"/>
</dbReference>
<feature type="compositionally biased region" description="Polar residues" evidence="11">
    <location>
        <begin position="716"/>
        <end position="730"/>
    </location>
</feature>
<feature type="compositionally biased region" description="Pro residues" evidence="11">
    <location>
        <begin position="549"/>
        <end position="559"/>
    </location>
</feature>
<feature type="compositionally biased region" description="Pro residues" evidence="11">
    <location>
        <begin position="636"/>
        <end position="645"/>
    </location>
</feature>
<dbReference type="PANTHER" id="PTHR43806">
    <property type="entry name" value="PEPTIDASE S8"/>
    <property type="match status" value="1"/>
</dbReference>
<feature type="compositionally biased region" description="Low complexity" evidence="11">
    <location>
        <begin position="425"/>
        <end position="435"/>
    </location>
</feature>
<organism evidence="14 15">
    <name type="scientific">Actinoallomurus spadix</name>
    <dbReference type="NCBI Taxonomy" id="79912"/>
    <lineage>
        <taxon>Bacteria</taxon>
        <taxon>Bacillati</taxon>
        <taxon>Actinomycetota</taxon>
        <taxon>Actinomycetes</taxon>
        <taxon>Streptosporangiales</taxon>
        <taxon>Thermomonosporaceae</taxon>
        <taxon>Actinoallomurus</taxon>
    </lineage>
</organism>
<keyword evidence="5" id="KW-0812">Transmembrane</keyword>
<dbReference type="InterPro" id="IPR000209">
    <property type="entry name" value="Peptidase_S8/S53_dom"/>
</dbReference>
<feature type="region of interest" description="Disordered" evidence="11">
    <location>
        <begin position="420"/>
        <end position="749"/>
    </location>
</feature>
<keyword evidence="8" id="KW-1133">Transmembrane helix</keyword>
<keyword evidence="7 10" id="KW-0720">Serine protease</keyword>
<dbReference type="InterPro" id="IPR006311">
    <property type="entry name" value="TAT_signal"/>
</dbReference>
<dbReference type="PROSITE" id="PS51892">
    <property type="entry name" value="SUBTILASE"/>
    <property type="match status" value="1"/>
</dbReference>
<evidence type="ECO:0000256" key="9">
    <source>
        <dbReference type="ARBA" id="ARBA00023136"/>
    </source>
</evidence>
<protein>
    <recommendedName>
        <fullName evidence="13">Peptidase S8/S53 domain-containing protein</fullName>
    </recommendedName>
</protein>
<feature type="compositionally biased region" description="Pro residues" evidence="11">
    <location>
        <begin position="451"/>
        <end position="494"/>
    </location>
</feature>
<feature type="compositionally biased region" description="Pro residues" evidence="11">
    <location>
        <begin position="603"/>
        <end position="626"/>
    </location>
</feature>
<evidence type="ECO:0000256" key="1">
    <source>
        <dbReference type="ARBA" id="ARBA00004162"/>
    </source>
</evidence>
<keyword evidence="9" id="KW-0472">Membrane</keyword>
<evidence type="ECO:0000256" key="5">
    <source>
        <dbReference type="ARBA" id="ARBA00022692"/>
    </source>
</evidence>
<sequence>MPVSEPRRAFPRLVSALLAGAAVAVLSVPAAQSAVPNRPLRPPARAATADLYRGQQWTLGALHLSRAWRYSRGDGVTVAVLDTGVDGHQPDLTGRVVDGPDFTGHARRPGNRYWGRHGTEMASLIAGHGHGASGNAGIMGVAPEAKVLSIRVTWELGDPMRNDHAQVARSRDAIARGIRYATDHGAQVINMSLGGGKLFYNGNPLEESAIKYALDKGVVLVASSGNDGATGNRRNYPAAYPGVIAVGAVDRAFRPAKFTNRHTYVSVAAPGVEIVSADVAGHGYVLGTGTSSSAALVAGVSALVKARYPRLSAAEVKQALEQGTTHRPPDGRSTAVGTGVADALGALRAAARINKAEHGGASVKQPQSSSTAPDATGSRPGGGPDLMLVAVLSGGGTLLVLSLILGWRQRRRRLALADADDEDLAAPVAASPAAGDDPRRPRPPRRTPRQSGPPGPSPWEPRPSGTPSPFEPRPSGTPSPFEPRPSGTPSPFEPRPSGTPSSFEPGPPGAASFGEPRSRRPSSSWAPRTAETPSSWDPRSREPSSSEEPLPPGLAPEPPFSGTGAPATGTPAAPPRTEPFSATGVPPGAAGGPPSGPSSFTPPAEPGPPAQPAPTRPSPAQPPPAQPYGASDEPSPAAPVHPPSGPERQPLWTPPGERGDEVAPGGRSPEVPDALSADPLGDAPIDSSADVGTPLADESWESIRRGFDRLKEDTRTSGSSLFGGWSTSLGLSEDSADPPPAEPGGGSPT</sequence>
<dbReference type="Proteomes" id="UP001501822">
    <property type="component" value="Unassembled WGS sequence"/>
</dbReference>
<dbReference type="PANTHER" id="PTHR43806:SF11">
    <property type="entry name" value="CEREVISIN-RELATED"/>
    <property type="match status" value="1"/>
</dbReference>
<evidence type="ECO:0000259" key="13">
    <source>
        <dbReference type="Pfam" id="PF00082"/>
    </source>
</evidence>
<evidence type="ECO:0000256" key="7">
    <source>
        <dbReference type="ARBA" id="ARBA00022825"/>
    </source>
</evidence>
<feature type="compositionally biased region" description="Basic and acidic residues" evidence="11">
    <location>
        <begin position="701"/>
        <end position="715"/>
    </location>
</feature>
<feature type="active site" description="Charge relay system" evidence="10">
    <location>
        <position position="291"/>
    </location>
</feature>
<dbReference type="PRINTS" id="PR00723">
    <property type="entry name" value="SUBTILISIN"/>
</dbReference>
<keyword evidence="6 10" id="KW-0378">Hydrolase</keyword>
<keyword evidence="4 10" id="KW-0645">Protease</keyword>
<evidence type="ECO:0000313" key="15">
    <source>
        <dbReference type="Proteomes" id="UP001501822"/>
    </source>
</evidence>
<evidence type="ECO:0000256" key="11">
    <source>
        <dbReference type="SAM" id="MobiDB-lite"/>
    </source>
</evidence>
<feature type="domain" description="Peptidase S8/S53" evidence="13">
    <location>
        <begin position="73"/>
        <end position="339"/>
    </location>
</feature>
<feature type="compositionally biased region" description="Low complexity" evidence="11">
    <location>
        <begin position="560"/>
        <end position="571"/>
    </location>
</feature>
<dbReference type="InterPro" id="IPR050131">
    <property type="entry name" value="Peptidase_S8_subtilisin-like"/>
</dbReference>
<proteinExistence type="inferred from homology"/>
<dbReference type="InterPro" id="IPR023827">
    <property type="entry name" value="Peptidase_S8_Asp-AS"/>
</dbReference>
<feature type="signal peptide" evidence="12">
    <location>
        <begin position="1"/>
        <end position="30"/>
    </location>
</feature>
<feature type="compositionally biased region" description="Polar residues" evidence="11">
    <location>
        <begin position="364"/>
        <end position="373"/>
    </location>
</feature>
<dbReference type="Gene3D" id="3.40.50.200">
    <property type="entry name" value="Peptidase S8/S53 domain"/>
    <property type="match status" value="1"/>
</dbReference>
<dbReference type="PROSITE" id="PS51318">
    <property type="entry name" value="TAT"/>
    <property type="match status" value="1"/>
</dbReference>
<feature type="compositionally biased region" description="Low complexity" evidence="11">
    <location>
        <begin position="521"/>
        <end position="537"/>
    </location>
</feature>
<accession>A0ABN0XMS6</accession>
<evidence type="ECO:0000256" key="2">
    <source>
        <dbReference type="ARBA" id="ARBA00011073"/>
    </source>
</evidence>
<feature type="chain" id="PRO_5045668143" description="Peptidase S8/S53 domain-containing protein" evidence="12">
    <location>
        <begin position="31"/>
        <end position="749"/>
    </location>
</feature>
<dbReference type="InterPro" id="IPR023834">
    <property type="entry name" value="T7SS_pept_S8A_mycosin"/>
</dbReference>
<evidence type="ECO:0000313" key="14">
    <source>
        <dbReference type="EMBL" id="GAA0367960.1"/>
    </source>
</evidence>
<evidence type="ECO:0000256" key="4">
    <source>
        <dbReference type="ARBA" id="ARBA00022670"/>
    </source>
</evidence>
<keyword evidence="12" id="KW-0732">Signal</keyword>
<evidence type="ECO:0000256" key="6">
    <source>
        <dbReference type="ARBA" id="ARBA00022801"/>
    </source>
</evidence>
<feature type="region of interest" description="Disordered" evidence="11">
    <location>
        <begin position="356"/>
        <end position="381"/>
    </location>
</feature>
<dbReference type="SUPFAM" id="SSF52743">
    <property type="entry name" value="Subtilisin-like"/>
    <property type="match status" value="1"/>
</dbReference>
<name>A0ABN0XMS6_9ACTN</name>
<dbReference type="NCBIfam" id="TIGR03921">
    <property type="entry name" value="T7SS_mycosin"/>
    <property type="match status" value="1"/>
</dbReference>
<dbReference type="InterPro" id="IPR036852">
    <property type="entry name" value="Peptidase_S8/S53_dom_sf"/>
</dbReference>
<keyword evidence="15" id="KW-1185">Reference proteome</keyword>
<comment type="subcellular location">
    <subcellularLocation>
        <location evidence="1">Cell membrane</location>
        <topology evidence="1">Single-pass membrane protein</topology>
    </subcellularLocation>
</comment>
<feature type="active site" description="Charge relay system" evidence="10">
    <location>
        <position position="82"/>
    </location>
</feature>
<dbReference type="PROSITE" id="PS00136">
    <property type="entry name" value="SUBTILASE_ASP"/>
    <property type="match status" value="1"/>
</dbReference>
<keyword evidence="3" id="KW-1003">Cell membrane</keyword>
<evidence type="ECO:0000256" key="10">
    <source>
        <dbReference type="PROSITE-ProRule" id="PRU01240"/>
    </source>
</evidence>
<comment type="similarity">
    <text evidence="2 10">Belongs to the peptidase S8 family.</text>
</comment>
<gene>
    <name evidence="14" type="ORF">GCM10010151_67350</name>
</gene>
<dbReference type="EMBL" id="BAAABM010000066">
    <property type="protein sequence ID" value="GAA0367960.1"/>
    <property type="molecule type" value="Genomic_DNA"/>
</dbReference>